<dbReference type="GeneID" id="63781845"/>
<dbReference type="InParanoid" id="A0A1Y2DHF3"/>
<reference evidence="2 3" key="1">
    <citation type="submission" date="2016-07" db="EMBL/GenBank/DDBJ databases">
        <title>Pervasive Adenine N6-methylation of Active Genes in Fungi.</title>
        <authorList>
            <consortium name="DOE Joint Genome Institute"/>
            <person name="Mondo S.J."/>
            <person name="Dannebaum R.O."/>
            <person name="Kuo R.C."/>
            <person name="Labutti K."/>
            <person name="Haridas S."/>
            <person name="Kuo A."/>
            <person name="Salamov A."/>
            <person name="Ahrendt S.R."/>
            <person name="Lipzen A."/>
            <person name="Sullivan W."/>
            <person name="Andreopoulos W.B."/>
            <person name="Clum A."/>
            <person name="Lindquist E."/>
            <person name="Daum C."/>
            <person name="Ramamoorthy G.K."/>
            <person name="Gryganskyi A."/>
            <person name="Culley D."/>
            <person name="Magnuson J.K."/>
            <person name="James T.Y."/>
            <person name="O'Malley M.A."/>
            <person name="Stajich J.E."/>
            <person name="Spatafora J.W."/>
            <person name="Visel A."/>
            <person name="Grigoriev I.V."/>
        </authorList>
    </citation>
    <scope>NUCLEOTIDE SEQUENCE [LARGE SCALE GENOMIC DNA]</scope>
    <source>
        <strain evidence="2 3">CBS 129021</strain>
    </source>
</reference>
<keyword evidence="3" id="KW-1185">Reference proteome</keyword>
<evidence type="ECO:0000256" key="1">
    <source>
        <dbReference type="SAM" id="Phobius"/>
    </source>
</evidence>
<gene>
    <name evidence="2" type="ORF">BCR38DRAFT_77741</name>
</gene>
<comment type="caution">
    <text evidence="2">The sequence shown here is derived from an EMBL/GenBank/DDBJ whole genome shotgun (WGS) entry which is preliminary data.</text>
</comment>
<keyword evidence="1" id="KW-0472">Membrane</keyword>
<dbReference type="RefSeq" id="XP_040711210.1">
    <property type="nucleotide sequence ID" value="XM_040865633.1"/>
</dbReference>
<protein>
    <submittedName>
        <fullName evidence="2">Uncharacterized protein</fullName>
    </submittedName>
</protein>
<keyword evidence="1" id="KW-1133">Transmembrane helix</keyword>
<feature type="transmembrane region" description="Helical" evidence="1">
    <location>
        <begin position="105"/>
        <end position="127"/>
    </location>
</feature>
<dbReference type="Proteomes" id="UP000193689">
    <property type="component" value="Unassembled WGS sequence"/>
</dbReference>
<sequence length="150" mass="16481">MAFDLIVTRLMHTVVQQFNFRMGSMLTSAAIIARNGPGATASNQNHSLESVFMSTHCMPPFDFTTSLFRIVASKGIAGSVYGQRKTLNFNINNTSRTSNTEVGDLWLWAMIIAIGCLQLMPLSNFIVSGRTSPKTADIMVAFLLRLSLCI</sequence>
<organism evidence="2 3">
    <name type="scientific">Pseudomassariella vexata</name>
    <dbReference type="NCBI Taxonomy" id="1141098"/>
    <lineage>
        <taxon>Eukaryota</taxon>
        <taxon>Fungi</taxon>
        <taxon>Dikarya</taxon>
        <taxon>Ascomycota</taxon>
        <taxon>Pezizomycotina</taxon>
        <taxon>Sordariomycetes</taxon>
        <taxon>Xylariomycetidae</taxon>
        <taxon>Amphisphaeriales</taxon>
        <taxon>Pseudomassariaceae</taxon>
        <taxon>Pseudomassariella</taxon>
    </lineage>
</organism>
<keyword evidence="1" id="KW-0812">Transmembrane</keyword>
<name>A0A1Y2DHF3_9PEZI</name>
<dbReference type="AlphaFoldDB" id="A0A1Y2DHF3"/>
<proteinExistence type="predicted"/>
<accession>A0A1Y2DHF3</accession>
<evidence type="ECO:0000313" key="2">
    <source>
        <dbReference type="EMBL" id="ORY58175.1"/>
    </source>
</evidence>
<dbReference type="EMBL" id="MCFJ01000017">
    <property type="protein sequence ID" value="ORY58175.1"/>
    <property type="molecule type" value="Genomic_DNA"/>
</dbReference>
<evidence type="ECO:0000313" key="3">
    <source>
        <dbReference type="Proteomes" id="UP000193689"/>
    </source>
</evidence>